<dbReference type="Pfam" id="PF01926">
    <property type="entry name" value="MMR_HSR1"/>
    <property type="match status" value="1"/>
</dbReference>
<dbReference type="SUPFAM" id="SSF52540">
    <property type="entry name" value="P-loop containing nucleoside triphosphate hydrolases"/>
    <property type="match status" value="1"/>
</dbReference>
<protein>
    <recommendedName>
        <fullName evidence="2">G domain-containing protein</fullName>
    </recommendedName>
</protein>
<dbReference type="AlphaFoldDB" id="A0A3N4M2R2"/>
<evidence type="ECO:0000256" key="1">
    <source>
        <dbReference type="SAM" id="Coils"/>
    </source>
</evidence>
<feature type="domain" description="G" evidence="2">
    <location>
        <begin position="11"/>
        <end position="71"/>
    </location>
</feature>
<proteinExistence type="predicted"/>
<sequence>MATLSADDIFIVVMGLTGSGKSTFVSMATNTTPPPQIAQLESCTLGMTVASFHHKCGKTVHLIDTPGFNDTHRTDGDILHELAYWLLKCYTHDIRISGVVYLHNIIDNRIQGSSLRALSIFKGLVGGENYHGVVLVTTMWDKLDDNDYDGAKERQKELVTQLKFWGDMKQGRSQFKALTAGRTSVEEIVNYIAAEDKRLTLRIQRQMSEPENCHIHETDAGKVLYKKLHEEKRNMEQKLDDLKKQLAAAMKNHNTLNARELRKQLQEISESVTANEELLDEFVKPTTELNMYFDQQLQQDLQKVEKMIAANNKRRKELERELQPAGPVVGLNVPHTPIRRNRSMVTLRPQGNDLDLEELKYRKDDPDLEGLKARLQYDIQVRRHDLEVLQAERMHELEVLRAENEQLDRKKALSLANRSLRATQGSVVIGIAGAALSMFACCIM</sequence>
<dbReference type="CDD" id="cd00882">
    <property type="entry name" value="Ras_like_GTPase"/>
    <property type="match status" value="1"/>
</dbReference>
<feature type="coiled-coil region" evidence="1">
    <location>
        <begin position="225"/>
        <end position="321"/>
    </location>
</feature>
<dbReference type="Proteomes" id="UP000267821">
    <property type="component" value="Unassembled WGS sequence"/>
</dbReference>
<dbReference type="InterPro" id="IPR027417">
    <property type="entry name" value="P-loop_NTPase"/>
</dbReference>
<keyword evidence="1" id="KW-0175">Coiled coil</keyword>
<keyword evidence="4" id="KW-1185">Reference proteome</keyword>
<evidence type="ECO:0000313" key="4">
    <source>
        <dbReference type="Proteomes" id="UP000267821"/>
    </source>
</evidence>
<evidence type="ECO:0000259" key="2">
    <source>
        <dbReference type="Pfam" id="PF01926"/>
    </source>
</evidence>
<accession>A0A3N4M2R2</accession>
<dbReference type="OrthoDB" id="8954335at2759"/>
<reference evidence="3 4" key="1">
    <citation type="journal article" date="2018" name="Nat. Ecol. Evol.">
        <title>Pezizomycetes genomes reveal the molecular basis of ectomycorrhizal truffle lifestyle.</title>
        <authorList>
            <person name="Murat C."/>
            <person name="Payen T."/>
            <person name="Noel B."/>
            <person name="Kuo A."/>
            <person name="Morin E."/>
            <person name="Chen J."/>
            <person name="Kohler A."/>
            <person name="Krizsan K."/>
            <person name="Balestrini R."/>
            <person name="Da Silva C."/>
            <person name="Montanini B."/>
            <person name="Hainaut M."/>
            <person name="Levati E."/>
            <person name="Barry K.W."/>
            <person name="Belfiori B."/>
            <person name="Cichocki N."/>
            <person name="Clum A."/>
            <person name="Dockter R.B."/>
            <person name="Fauchery L."/>
            <person name="Guy J."/>
            <person name="Iotti M."/>
            <person name="Le Tacon F."/>
            <person name="Lindquist E.A."/>
            <person name="Lipzen A."/>
            <person name="Malagnac F."/>
            <person name="Mello A."/>
            <person name="Molinier V."/>
            <person name="Miyauchi S."/>
            <person name="Poulain J."/>
            <person name="Riccioni C."/>
            <person name="Rubini A."/>
            <person name="Sitrit Y."/>
            <person name="Splivallo R."/>
            <person name="Traeger S."/>
            <person name="Wang M."/>
            <person name="Zifcakova L."/>
            <person name="Wipf D."/>
            <person name="Zambonelli A."/>
            <person name="Paolocci F."/>
            <person name="Nowrousian M."/>
            <person name="Ottonello S."/>
            <person name="Baldrian P."/>
            <person name="Spatafora J.W."/>
            <person name="Henrissat B."/>
            <person name="Nagy L.G."/>
            <person name="Aury J.M."/>
            <person name="Wincker P."/>
            <person name="Grigoriev I.V."/>
            <person name="Bonfante P."/>
            <person name="Martin F.M."/>
        </authorList>
    </citation>
    <scope>NUCLEOTIDE SEQUENCE [LARGE SCALE GENOMIC DNA]</scope>
    <source>
        <strain evidence="3 4">ATCC MYA-4762</strain>
    </source>
</reference>
<dbReference type="Gene3D" id="3.40.50.300">
    <property type="entry name" value="P-loop containing nucleotide triphosphate hydrolases"/>
    <property type="match status" value="1"/>
</dbReference>
<dbReference type="EMBL" id="ML121541">
    <property type="protein sequence ID" value="RPB24585.1"/>
    <property type="molecule type" value="Genomic_DNA"/>
</dbReference>
<gene>
    <name evidence="3" type="ORF">L211DRAFT_807872</name>
</gene>
<dbReference type="GO" id="GO:0005525">
    <property type="term" value="F:GTP binding"/>
    <property type="evidence" value="ECO:0007669"/>
    <property type="project" value="InterPro"/>
</dbReference>
<dbReference type="InterPro" id="IPR006073">
    <property type="entry name" value="GTP-bd"/>
</dbReference>
<evidence type="ECO:0000313" key="3">
    <source>
        <dbReference type="EMBL" id="RPB24585.1"/>
    </source>
</evidence>
<organism evidence="3 4">
    <name type="scientific">Terfezia boudieri ATCC MYA-4762</name>
    <dbReference type="NCBI Taxonomy" id="1051890"/>
    <lineage>
        <taxon>Eukaryota</taxon>
        <taxon>Fungi</taxon>
        <taxon>Dikarya</taxon>
        <taxon>Ascomycota</taxon>
        <taxon>Pezizomycotina</taxon>
        <taxon>Pezizomycetes</taxon>
        <taxon>Pezizales</taxon>
        <taxon>Pezizaceae</taxon>
        <taxon>Terfezia</taxon>
    </lineage>
</organism>
<name>A0A3N4M2R2_9PEZI</name>
<dbReference type="InParanoid" id="A0A3N4M2R2"/>